<accession>A0A4Q5AKP0</accession>
<organism evidence="1 2">
    <name type="scientific">Bifidobacterium pseudolongum subsp. globosum</name>
    <dbReference type="NCBI Taxonomy" id="1690"/>
    <lineage>
        <taxon>Bacteria</taxon>
        <taxon>Bacillati</taxon>
        <taxon>Actinomycetota</taxon>
        <taxon>Actinomycetes</taxon>
        <taxon>Bifidobacteriales</taxon>
        <taxon>Bifidobacteriaceae</taxon>
        <taxon>Bifidobacterium</taxon>
    </lineage>
</organism>
<dbReference type="AlphaFoldDB" id="A0A4Q5AKP0"/>
<evidence type="ECO:0000313" key="2">
    <source>
        <dbReference type="Proteomes" id="UP000291920"/>
    </source>
</evidence>
<comment type="caution">
    <text evidence="1">The sequence shown here is derived from an EMBL/GenBank/DDBJ whole genome shotgun (WGS) entry which is preliminary data.</text>
</comment>
<dbReference type="EMBL" id="RYUT01000002">
    <property type="protein sequence ID" value="RYQ30924.1"/>
    <property type="molecule type" value="Genomic_DNA"/>
</dbReference>
<dbReference type="Proteomes" id="UP000291920">
    <property type="component" value="Unassembled WGS sequence"/>
</dbReference>
<sequence length="168" mass="19145">MCECDTNMNTHRCKEAHFCESICIDRTEQQDQAMADYNTYVEDMLHADSIYSRAVKELVDEDIIRAPEDFDEDYSRDEAIKYTLMEYCEGPLELWRAMSFVVKPQKLVTAYIGAIVGLLALDSETEVAGLSTDAVRAYYAALRILETRVENFNTWSINNGAAQSRGDK</sequence>
<name>A0A4Q5AKP0_9BIFI</name>
<gene>
    <name evidence="1" type="ORF">PG2017B_0734</name>
</gene>
<protein>
    <submittedName>
        <fullName evidence="1">Uncharacterized protein</fullName>
    </submittedName>
</protein>
<proteinExistence type="predicted"/>
<reference evidence="1 2" key="1">
    <citation type="submission" date="2018-12" db="EMBL/GenBank/DDBJ databases">
        <title>Unveiling genomic diversity among members of the Bifidobacterium pseudolongum species, a widely distributed gut commensal of the animal kingdom.</title>
        <authorList>
            <person name="Lugli G.A."/>
            <person name="Duranti S."/>
            <person name="Albert K."/>
            <person name="Mancabelli L."/>
            <person name="Napoli S."/>
            <person name="Viappiani A."/>
            <person name="Anzalone R."/>
            <person name="Longhi G."/>
            <person name="Milani C."/>
            <person name="Turroni F."/>
            <person name="Alessandri G."/>
            <person name="Sela D.A."/>
            <person name="Van Sinderen D."/>
            <person name="Ventura M."/>
        </authorList>
    </citation>
    <scope>NUCLEOTIDE SEQUENCE [LARGE SCALE GENOMIC DNA]</scope>
    <source>
        <strain evidence="1 2">2017B</strain>
    </source>
</reference>
<evidence type="ECO:0000313" key="1">
    <source>
        <dbReference type="EMBL" id="RYQ30924.1"/>
    </source>
</evidence>